<dbReference type="AlphaFoldDB" id="M6F2P6"/>
<accession>M6F2P6</accession>
<evidence type="ECO:0000313" key="2">
    <source>
        <dbReference type="Proteomes" id="UP000011980"/>
    </source>
</evidence>
<evidence type="ECO:0000313" key="1">
    <source>
        <dbReference type="EMBL" id="EMK22660.1"/>
    </source>
</evidence>
<dbReference type="EMBL" id="ANCE01000163">
    <property type="protein sequence ID" value="EMK22660.1"/>
    <property type="molecule type" value="Genomic_DNA"/>
</dbReference>
<proteinExistence type="predicted"/>
<dbReference type="Proteomes" id="UP000011980">
    <property type="component" value="Unassembled WGS sequence"/>
</dbReference>
<organism evidence="1 2">
    <name type="scientific">Leptospira kirschneri serovar Bulgarica str. Nikolaevo</name>
    <dbReference type="NCBI Taxonomy" id="1240687"/>
    <lineage>
        <taxon>Bacteria</taxon>
        <taxon>Pseudomonadati</taxon>
        <taxon>Spirochaetota</taxon>
        <taxon>Spirochaetia</taxon>
        <taxon>Leptospirales</taxon>
        <taxon>Leptospiraceae</taxon>
        <taxon>Leptospira</taxon>
    </lineage>
</organism>
<reference evidence="1 2" key="1">
    <citation type="submission" date="2013-01" db="EMBL/GenBank/DDBJ databases">
        <authorList>
            <person name="Harkins D.M."/>
            <person name="Durkin A.S."/>
            <person name="Brinkac L.M."/>
            <person name="Haft D.H."/>
            <person name="Selengut J.D."/>
            <person name="Sanka R."/>
            <person name="DePew J."/>
            <person name="Purushe J."/>
            <person name="Galloway R.L."/>
            <person name="Vinetz J.M."/>
            <person name="Sutton G.G."/>
            <person name="Nierman W.C."/>
            <person name="Fouts D.E."/>
        </authorList>
    </citation>
    <scope>NUCLEOTIDE SEQUENCE [LARGE SCALE GENOMIC DNA]</scope>
    <source>
        <strain evidence="1 2">Nikolaevo</strain>
    </source>
</reference>
<protein>
    <submittedName>
        <fullName evidence="1">Uncharacterized protein</fullName>
    </submittedName>
</protein>
<gene>
    <name evidence="1" type="ORF">LEP1GSC008_3514</name>
</gene>
<dbReference type="PATRIC" id="fig|1240687.3.peg.3359"/>
<name>M6F2P6_9LEPT</name>
<comment type="caution">
    <text evidence="1">The sequence shown here is derived from an EMBL/GenBank/DDBJ whole genome shotgun (WGS) entry which is preliminary data.</text>
</comment>
<sequence>MVVPTFQESIYQVQNPTFFRIMILTSCSRYSNKKIER</sequence>